<feature type="transmembrane region" description="Helical" evidence="2">
    <location>
        <begin position="16"/>
        <end position="40"/>
    </location>
</feature>
<proteinExistence type="predicted"/>
<evidence type="ECO:0000256" key="2">
    <source>
        <dbReference type="SAM" id="Phobius"/>
    </source>
</evidence>
<dbReference type="Proteomes" id="UP000696413">
    <property type="component" value="Unassembled WGS sequence"/>
</dbReference>
<reference evidence="3 4" key="1">
    <citation type="submission" date="2021-05" db="EMBL/GenBank/DDBJ databases">
        <title>Draft Genome Sequences of Clinical Respiratory Isolates of Mycobacterium goodii Recovered in Ireland.</title>
        <authorList>
            <person name="Flanagan P.R."/>
            <person name="Mok S."/>
            <person name="Roycroft E."/>
            <person name="Rogers T.R."/>
            <person name="Fitzgibbon M."/>
        </authorList>
    </citation>
    <scope>NUCLEOTIDE SEQUENCE [LARGE SCALE GENOMIC DNA]</scope>
    <source>
        <strain evidence="3 4">14IE55</strain>
    </source>
</reference>
<keyword evidence="2" id="KW-0812">Transmembrane</keyword>
<evidence type="ECO:0000313" key="3">
    <source>
        <dbReference type="EMBL" id="MBU8823744.1"/>
    </source>
</evidence>
<comment type="caution">
    <text evidence="3">The sequence shown here is derived from an EMBL/GenBank/DDBJ whole genome shotgun (WGS) entry which is preliminary data.</text>
</comment>
<dbReference type="RefSeq" id="WP_214394826.1">
    <property type="nucleotide sequence ID" value="NZ_JAHBOL010000004.1"/>
</dbReference>
<dbReference type="PANTHER" id="PTHR32309:SF13">
    <property type="entry name" value="FERRIC ENTEROBACTIN TRANSPORT PROTEIN FEPE"/>
    <property type="match status" value="1"/>
</dbReference>
<keyword evidence="2" id="KW-1133">Transmembrane helix</keyword>
<accession>A0ABS6HM11</accession>
<dbReference type="GO" id="GO:0016301">
    <property type="term" value="F:kinase activity"/>
    <property type="evidence" value="ECO:0007669"/>
    <property type="project" value="UniProtKB-KW"/>
</dbReference>
<dbReference type="InterPro" id="IPR050445">
    <property type="entry name" value="Bact_polysacc_biosynth/exp"/>
</dbReference>
<dbReference type="EMBL" id="JAHBOM010000008">
    <property type="protein sequence ID" value="MBU8823744.1"/>
    <property type="molecule type" value="Genomic_DNA"/>
</dbReference>
<keyword evidence="3" id="KW-0808">Transferase</keyword>
<feature type="transmembrane region" description="Helical" evidence="2">
    <location>
        <begin position="173"/>
        <end position="193"/>
    </location>
</feature>
<evidence type="ECO:0000313" key="4">
    <source>
        <dbReference type="Proteomes" id="UP000696413"/>
    </source>
</evidence>
<keyword evidence="3" id="KW-0418">Kinase</keyword>
<sequence length="221" mass="23522">MNLKSFAVAAQRFWPTYLLVAGMVLIIGAAAILMLPVTYVSSARLMVSIEGSTTAAAYQNEEVAIRRIRTYIPLLTSDVVTRRVIDKLGLPMTPGQLAGKMSATNVPPKTSLIDIEVADTSPQRAELIANTVAREFVAYTAAIETATGEDSQKVRTTLVSDATPARRDPVERALLYLLAALAALLLGAAAVWIRASREEVDPDANALSGSAPKPLESAEGN</sequence>
<organism evidence="3 4">
    <name type="scientific">Mycolicibacterium goodii</name>
    <name type="common">Mycobacterium goodii</name>
    <dbReference type="NCBI Taxonomy" id="134601"/>
    <lineage>
        <taxon>Bacteria</taxon>
        <taxon>Bacillati</taxon>
        <taxon>Actinomycetota</taxon>
        <taxon>Actinomycetes</taxon>
        <taxon>Mycobacteriales</taxon>
        <taxon>Mycobacteriaceae</taxon>
        <taxon>Mycolicibacterium</taxon>
    </lineage>
</organism>
<dbReference type="PANTHER" id="PTHR32309">
    <property type="entry name" value="TYROSINE-PROTEIN KINASE"/>
    <property type="match status" value="1"/>
</dbReference>
<gene>
    <name evidence="3" type="ORF">KL859_12800</name>
</gene>
<keyword evidence="2" id="KW-0472">Membrane</keyword>
<name>A0ABS6HM11_MYCGD</name>
<feature type="region of interest" description="Disordered" evidence="1">
    <location>
        <begin position="201"/>
        <end position="221"/>
    </location>
</feature>
<keyword evidence="4" id="KW-1185">Reference proteome</keyword>
<protein>
    <submittedName>
        <fullName evidence="3">Protein tyrosine kinase</fullName>
    </submittedName>
</protein>
<evidence type="ECO:0000256" key="1">
    <source>
        <dbReference type="SAM" id="MobiDB-lite"/>
    </source>
</evidence>